<comment type="caution">
    <text evidence="1">The sequence shown here is derived from an EMBL/GenBank/DDBJ whole genome shotgun (WGS) entry which is preliminary data.</text>
</comment>
<sequence length="100" mass="10547">MSNNAQNEVPTGAVPVGDEQDNDYVSRTGQSQIPVQSDNAKVETGVTNDSDEMLEKDDKDAIDKSNIVEGRTRGAAKASGTYQDPGDEEGLPTQDGTSST</sequence>
<dbReference type="EMBL" id="JAUTXU010000066">
    <property type="protein sequence ID" value="KAK3712913.1"/>
    <property type="molecule type" value="Genomic_DNA"/>
</dbReference>
<organism evidence="1 2">
    <name type="scientific">Vermiconidia calcicola</name>
    <dbReference type="NCBI Taxonomy" id="1690605"/>
    <lineage>
        <taxon>Eukaryota</taxon>
        <taxon>Fungi</taxon>
        <taxon>Dikarya</taxon>
        <taxon>Ascomycota</taxon>
        <taxon>Pezizomycotina</taxon>
        <taxon>Dothideomycetes</taxon>
        <taxon>Dothideomycetidae</taxon>
        <taxon>Mycosphaerellales</taxon>
        <taxon>Extremaceae</taxon>
        <taxon>Vermiconidia</taxon>
    </lineage>
</organism>
<gene>
    <name evidence="1" type="ORF">LTR37_008798</name>
</gene>
<name>A0ACC3NA31_9PEZI</name>
<protein>
    <submittedName>
        <fullName evidence="1">Uncharacterized protein</fullName>
    </submittedName>
</protein>
<evidence type="ECO:0000313" key="1">
    <source>
        <dbReference type="EMBL" id="KAK3712913.1"/>
    </source>
</evidence>
<dbReference type="Proteomes" id="UP001281147">
    <property type="component" value="Unassembled WGS sequence"/>
</dbReference>
<proteinExistence type="predicted"/>
<accession>A0ACC3NA31</accession>
<reference evidence="1" key="1">
    <citation type="submission" date="2023-07" db="EMBL/GenBank/DDBJ databases">
        <title>Black Yeasts Isolated from many extreme environments.</title>
        <authorList>
            <person name="Coleine C."/>
            <person name="Stajich J.E."/>
            <person name="Selbmann L."/>
        </authorList>
    </citation>
    <scope>NUCLEOTIDE SEQUENCE</scope>
    <source>
        <strain evidence="1">CCFEE 5714</strain>
    </source>
</reference>
<evidence type="ECO:0000313" key="2">
    <source>
        <dbReference type="Proteomes" id="UP001281147"/>
    </source>
</evidence>
<keyword evidence="2" id="KW-1185">Reference proteome</keyword>